<dbReference type="AlphaFoldDB" id="A0A921MDE2"/>
<evidence type="ECO:0000313" key="3">
    <source>
        <dbReference type="Proteomes" id="UP000784435"/>
    </source>
</evidence>
<dbReference type="EMBL" id="DYUK01000066">
    <property type="protein sequence ID" value="HJG79344.1"/>
    <property type="molecule type" value="Genomic_DNA"/>
</dbReference>
<dbReference type="Proteomes" id="UP000784435">
    <property type="component" value="Unassembled WGS sequence"/>
</dbReference>
<gene>
    <name evidence="2" type="ORF">K8V08_02905</name>
</gene>
<feature type="transmembrane region" description="Helical" evidence="1">
    <location>
        <begin position="25"/>
        <end position="46"/>
    </location>
</feature>
<reference evidence="2" key="2">
    <citation type="submission" date="2021-09" db="EMBL/GenBank/DDBJ databases">
        <authorList>
            <person name="Gilroy R."/>
        </authorList>
    </citation>
    <scope>NUCLEOTIDE SEQUENCE</scope>
    <source>
        <strain evidence="2">ChiGjej5B5-7349</strain>
    </source>
</reference>
<feature type="transmembrane region" description="Helical" evidence="1">
    <location>
        <begin position="100"/>
        <end position="121"/>
    </location>
</feature>
<reference evidence="2" key="1">
    <citation type="journal article" date="2021" name="PeerJ">
        <title>Extensive microbial diversity within the chicken gut microbiome revealed by metagenomics and culture.</title>
        <authorList>
            <person name="Gilroy R."/>
            <person name="Ravi A."/>
            <person name="Getino M."/>
            <person name="Pursley I."/>
            <person name="Horton D.L."/>
            <person name="Alikhan N.F."/>
            <person name="Baker D."/>
            <person name="Gharbi K."/>
            <person name="Hall N."/>
            <person name="Watson M."/>
            <person name="Adriaenssens E.M."/>
            <person name="Foster-Nyarko E."/>
            <person name="Jarju S."/>
            <person name="Secka A."/>
            <person name="Antonio M."/>
            <person name="Oren A."/>
            <person name="Chaudhuri R.R."/>
            <person name="La Ragione R."/>
            <person name="Hildebrand F."/>
            <person name="Pallen M.J."/>
        </authorList>
    </citation>
    <scope>NUCLEOTIDE SEQUENCE</scope>
    <source>
        <strain evidence="2">ChiGjej5B5-7349</strain>
    </source>
</reference>
<evidence type="ECO:0000313" key="2">
    <source>
        <dbReference type="EMBL" id="HJG79344.1"/>
    </source>
</evidence>
<name>A0A921MDE2_9MICO</name>
<keyword evidence="1" id="KW-1133">Transmembrane helix</keyword>
<accession>A0A921MDE2</accession>
<evidence type="ECO:0000256" key="1">
    <source>
        <dbReference type="SAM" id="Phobius"/>
    </source>
</evidence>
<proteinExistence type="predicted"/>
<feature type="transmembrane region" description="Helical" evidence="1">
    <location>
        <begin position="52"/>
        <end position="69"/>
    </location>
</feature>
<protein>
    <submittedName>
        <fullName evidence="2">Uncharacterized protein</fullName>
    </submittedName>
</protein>
<keyword evidence="1" id="KW-0472">Membrane</keyword>
<sequence>MSTRDPQPSGDAAGRRSTGLSALRVSPFNAVFTLMFLAGSVLFWIYDTWLTGLVFLVAAAVQYGMALVARRGRGVSDIWRASAFEPRDERDRAILLRSSALVGYAAGIGSMVLFLACLLLFRDQEILLSVLAAQAIVVNVLWGVSILVMTLRG</sequence>
<comment type="caution">
    <text evidence="2">The sequence shown here is derived from an EMBL/GenBank/DDBJ whole genome shotgun (WGS) entry which is preliminary data.</text>
</comment>
<keyword evidence="1" id="KW-0812">Transmembrane</keyword>
<organism evidence="2 3">
    <name type="scientific">Brevibacterium senegalense</name>
    <dbReference type="NCBI Taxonomy" id="1033736"/>
    <lineage>
        <taxon>Bacteria</taxon>
        <taxon>Bacillati</taxon>
        <taxon>Actinomycetota</taxon>
        <taxon>Actinomycetes</taxon>
        <taxon>Micrococcales</taxon>
        <taxon>Brevibacteriaceae</taxon>
        <taxon>Brevibacterium</taxon>
    </lineage>
</organism>
<feature type="transmembrane region" description="Helical" evidence="1">
    <location>
        <begin position="127"/>
        <end position="151"/>
    </location>
</feature>